<comment type="caution">
    <text evidence="1">The sequence shown here is derived from an EMBL/GenBank/DDBJ whole genome shotgun (WGS) entry which is preliminary data.</text>
</comment>
<evidence type="ECO:0000313" key="1">
    <source>
        <dbReference type="EMBL" id="MBW3119065.1"/>
    </source>
</evidence>
<dbReference type="RefSeq" id="WP_219197861.1">
    <property type="nucleotide sequence ID" value="NZ_JAHWLI010000168.1"/>
</dbReference>
<gene>
    <name evidence="1" type="ORF">KYI77_21795</name>
</gene>
<name>A0AAE2ZLJ5_PRORE</name>
<dbReference type="AlphaFoldDB" id="A0AAE2ZLJ5"/>
<evidence type="ECO:0000313" key="2">
    <source>
        <dbReference type="Proteomes" id="UP001155882"/>
    </source>
</evidence>
<dbReference type="Proteomes" id="UP001155882">
    <property type="component" value="Unassembled WGS sequence"/>
</dbReference>
<protein>
    <submittedName>
        <fullName evidence="1">YbjQ family protein</fullName>
    </submittedName>
</protein>
<dbReference type="EMBL" id="JAHWLI010000168">
    <property type="protein sequence ID" value="MBW3119065.1"/>
    <property type="molecule type" value="Genomic_DNA"/>
</dbReference>
<organism evidence="1 2">
    <name type="scientific">Providencia rettgeri</name>
    <dbReference type="NCBI Taxonomy" id="587"/>
    <lineage>
        <taxon>Bacteria</taxon>
        <taxon>Pseudomonadati</taxon>
        <taxon>Pseudomonadota</taxon>
        <taxon>Gammaproteobacteria</taxon>
        <taxon>Enterobacterales</taxon>
        <taxon>Morganellaceae</taxon>
        <taxon>Providencia</taxon>
    </lineage>
</organism>
<sequence>MELFDSKLKLSCNFDNRVFTTSNISNAKSIKNLGLVKVSMTIDAGKYSHEDEQLKDKLMSISVENGGNAIINFRLETGTMQTIGSRWITSYIIAYGDAVFIEYND</sequence>
<proteinExistence type="predicted"/>
<reference evidence="1" key="1">
    <citation type="submission" date="2021-07" db="EMBL/GenBank/DDBJ databases">
        <authorList>
            <person name="Stanton E."/>
        </authorList>
    </citation>
    <scope>NUCLEOTIDE SEQUENCE</scope>
    <source>
        <strain evidence="1">2021EL-01139</strain>
    </source>
</reference>
<accession>A0AAE2ZLJ5</accession>